<proteinExistence type="predicted"/>
<gene>
    <name evidence="1" type="ORF">HF394_17760</name>
</gene>
<dbReference type="RefSeq" id="WP_176295003.1">
    <property type="nucleotide sequence ID" value="NZ_CP051177.1"/>
</dbReference>
<dbReference type="AlphaFoldDB" id="A0A7H8QFK7"/>
<reference evidence="1 2" key="1">
    <citation type="submission" date="2020-04" db="EMBL/GenBank/DDBJ databases">
        <authorList>
            <person name="Pajer P."/>
            <person name="Broz P."/>
        </authorList>
    </citation>
    <scope>NUCLEOTIDE SEQUENCE [LARGE SCALE GENOMIC DNA]</scope>
    <source>
        <strain evidence="2">NRL-ATB46093</strain>
    </source>
</reference>
<name>A0A7H8QFK7_9BACL</name>
<evidence type="ECO:0000313" key="1">
    <source>
        <dbReference type="EMBL" id="QKX52271.1"/>
    </source>
</evidence>
<protein>
    <submittedName>
        <fullName evidence="1">Uncharacterized protein</fullName>
    </submittedName>
</protein>
<organism evidence="1 2">
    <name type="scientific">Planococcus glaciei</name>
    <dbReference type="NCBI Taxonomy" id="459472"/>
    <lineage>
        <taxon>Bacteria</taxon>
        <taxon>Bacillati</taxon>
        <taxon>Bacillota</taxon>
        <taxon>Bacilli</taxon>
        <taxon>Bacillales</taxon>
        <taxon>Caryophanaceae</taxon>
        <taxon>Planococcus</taxon>
    </lineage>
</organism>
<dbReference type="EMBL" id="CP051177">
    <property type="protein sequence ID" value="QKX52271.1"/>
    <property type="molecule type" value="Genomic_DNA"/>
</dbReference>
<accession>A0A7H8QFK7</accession>
<keyword evidence="2" id="KW-1185">Reference proteome</keyword>
<reference evidence="2" key="2">
    <citation type="submission" date="2020-06" db="EMBL/GenBank/DDBJ databases">
        <title>Isolation of Planomicrobium glaciei.</title>
        <authorList>
            <person name="Malisova L."/>
            <person name="Safrankova R."/>
            <person name="Jakubu V."/>
            <person name="Spanelova P."/>
        </authorList>
    </citation>
    <scope>NUCLEOTIDE SEQUENCE [LARGE SCALE GENOMIC DNA]</scope>
    <source>
        <strain evidence="2">NRL-ATB46093</strain>
    </source>
</reference>
<dbReference type="Proteomes" id="UP000509222">
    <property type="component" value="Chromosome"/>
</dbReference>
<evidence type="ECO:0000313" key="2">
    <source>
        <dbReference type="Proteomes" id="UP000509222"/>
    </source>
</evidence>
<sequence length="142" mass="16948">MAEFESYSFSRLYRDENIEFFFIIGVNDSDDFDDYWDGRLKELVGYVMIFTNKNDRKQDNFIYLIEKSSRRFEDIVRYTKRFVDQMSLSHNLSDRENFKISTTNINGHSVVSPYIPFIQSIVSDDLPQQILETMTEETVFDN</sequence>